<comment type="cofactor">
    <cofactor evidence="9">
        <name>Cu cation</name>
        <dbReference type="ChEBI" id="CHEBI:23378"/>
    </cofactor>
    <text evidence="9">Binds 1 copper ion per subunit.</text>
</comment>
<evidence type="ECO:0000256" key="8">
    <source>
        <dbReference type="ARBA" id="ARBA00049204"/>
    </source>
</evidence>
<dbReference type="Gene3D" id="2.60.40.200">
    <property type="entry name" value="Superoxide dismutase, copper/zinc binding domain"/>
    <property type="match status" value="1"/>
</dbReference>
<dbReference type="PANTHER" id="PTHR10003">
    <property type="entry name" value="SUPEROXIDE DISMUTASE CU-ZN -RELATED"/>
    <property type="match status" value="1"/>
</dbReference>
<evidence type="ECO:0000256" key="9">
    <source>
        <dbReference type="RuleBase" id="RU000393"/>
    </source>
</evidence>
<dbReference type="Proteomes" id="UP000035642">
    <property type="component" value="Unassembled WGS sequence"/>
</dbReference>
<reference evidence="12" key="2">
    <citation type="submission" date="2017-02" db="UniProtKB">
        <authorList>
            <consortium name="WormBaseParasite"/>
        </authorList>
    </citation>
    <scope>IDENTIFICATION</scope>
</reference>
<dbReference type="InterPro" id="IPR024134">
    <property type="entry name" value="SOD_Cu/Zn_/chaperone"/>
</dbReference>
<dbReference type="EC" id="1.15.1.1" evidence="9"/>
<evidence type="ECO:0000256" key="3">
    <source>
        <dbReference type="ARBA" id="ARBA00022833"/>
    </source>
</evidence>
<dbReference type="GO" id="GO:0004784">
    <property type="term" value="F:superoxide dismutase activity"/>
    <property type="evidence" value="ECO:0007669"/>
    <property type="project" value="UniProtKB-EC"/>
</dbReference>
<dbReference type="InterPro" id="IPR018152">
    <property type="entry name" value="SOD_Cu/Zn_BS"/>
</dbReference>
<accession>A0A0K0D4T6</accession>
<keyword evidence="7" id="KW-1015">Disulfide bond</keyword>
<dbReference type="InterPro" id="IPR036423">
    <property type="entry name" value="SOD-like_Cu/Zn_dom_sf"/>
</dbReference>
<keyword evidence="5 9" id="KW-0560">Oxidoreductase</keyword>
<comment type="catalytic activity">
    <reaction evidence="8 9">
        <text>2 superoxide + 2 H(+) = H2O2 + O2</text>
        <dbReference type="Rhea" id="RHEA:20696"/>
        <dbReference type="ChEBI" id="CHEBI:15378"/>
        <dbReference type="ChEBI" id="CHEBI:15379"/>
        <dbReference type="ChEBI" id="CHEBI:16240"/>
        <dbReference type="ChEBI" id="CHEBI:18421"/>
        <dbReference type="EC" id="1.15.1.1"/>
    </reaction>
</comment>
<dbReference type="FunFam" id="2.60.40.200:FF:000013">
    <property type="entry name" value="Superoxide dismutase [Cu-Zn]"/>
    <property type="match status" value="1"/>
</dbReference>
<evidence type="ECO:0000259" key="10">
    <source>
        <dbReference type="Pfam" id="PF00080"/>
    </source>
</evidence>
<keyword evidence="3 9" id="KW-0862">Zinc</keyword>
<dbReference type="WBParaSite" id="ACAC_0000508101-mRNA-1">
    <property type="protein sequence ID" value="ACAC_0000508101-mRNA-1"/>
    <property type="gene ID" value="ACAC_0000508101"/>
</dbReference>
<evidence type="ECO:0000313" key="11">
    <source>
        <dbReference type="Proteomes" id="UP000035642"/>
    </source>
</evidence>
<comment type="function">
    <text evidence="9">Destroys radicals which are normally produced within the cells and which are toxic to biological systems.</text>
</comment>
<dbReference type="InterPro" id="IPR001424">
    <property type="entry name" value="SOD_Cu_Zn_dom"/>
</dbReference>
<name>A0A0K0D4T6_ANGCA</name>
<feature type="domain" description="Superoxide dismutase copper/zinc binding" evidence="10">
    <location>
        <begin position="40"/>
        <end position="172"/>
    </location>
</feature>
<evidence type="ECO:0000256" key="4">
    <source>
        <dbReference type="ARBA" id="ARBA00022862"/>
    </source>
</evidence>
<dbReference type="Pfam" id="PF00080">
    <property type="entry name" value="Sod_Cu"/>
    <property type="match status" value="1"/>
</dbReference>
<sequence>MIYIILFDFLKFSRILHTGLPPVLKARATMFAKGDPQNMIGTIDFMQVGNMVRITGIVKGLTPGLHGFHVHEKGDLGNGCANAGGHYNPLNMDHGAPYDSYRHIGDLGNIFTSYGGFTMISITDSIAKLDGPYSVAGRAIVIHSDADDLGRGNSPESKKTGNAGSRVACGVITVLRRHSL</sequence>
<evidence type="ECO:0000256" key="1">
    <source>
        <dbReference type="ARBA" id="ARBA00010457"/>
    </source>
</evidence>
<keyword evidence="6 9" id="KW-0186">Copper</keyword>
<dbReference type="PRINTS" id="PR00068">
    <property type="entry name" value="CUZNDISMTASE"/>
</dbReference>
<organism evidence="11 12">
    <name type="scientific">Angiostrongylus cantonensis</name>
    <name type="common">Rat lungworm</name>
    <dbReference type="NCBI Taxonomy" id="6313"/>
    <lineage>
        <taxon>Eukaryota</taxon>
        <taxon>Metazoa</taxon>
        <taxon>Ecdysozoa</taxon>
        <taxon>Nematoda</taxon>
        <taxon>Chromadorea</taxon>
        <taxon>Rhabditida</taxon>
        <taxon>Rhabditina</taxon>
        <taxon>Rhabditomorpha</taxon>
        <taxon>Strongyloidea</taxon>
        <taxon>Metastrongylidae</taxon>
        <taxon>Angiostrongylus</taxon>
    </lineage>
</organism>
<evidence type="ECO:0000256" key="2">
    <source>
        <dbReference type="ARBA" id="ARBA00022723"/>
    </source>
</evidence>
<dbReference type="AlphaFoldDB" id="A0A0K0D4T6"/>
<dbReference type="STRING" id="6313.A0A0K0D4T6"/>
<protein>
    <recommendedName>
        <fullName evidence="9">Superoxide dismutase [Cu-Zn]</fullName>
        <ecNumber evidence="9">1.15.1.1</ecNumber>
    </recommendedName>
</protein>
<keyword evidence="11" id="KW-1185">Reference proteome</keyword>
<dbReference type="SUPFAM" id="SSF49329">
    <property type="entry name" value="Cu,Zn superoxide dismutase-like"/>
    <property type="match status" value="1"/>
</dbReference>
<keyword evidence="2 9" id="KW-0479">Metal-binding</keyword>
<evidence type="ECO:0000256" key="7">
    <source>
        <dbReference type="ARBA" id="ARBA00023157"/>
    </source>
</evidence>
<evidence type="ECO:0000313" key="12">
    <source>
        <dbReference type="WBParaSite" id="ACAC_0000508101-mRNA-1"/>
    </source>
</evidence>
<reference evidence="11" key="1">
    <citation type="submission" date="2012-09" db="EMBL/GenBank/DDBJ databases">
        <authorList>
            <person name="Martin A.A."/>
        </authorList>
    </citation>
    <scope>NUCLEOTIDE SEQUENCE</scope>
</reference>
<dbReference type="CDD" id="cd00305">
    <property type="entry name" value="Cu-Zn_Superoxide_Dismutase"/>
    <property type="match status" value="1"/>
</dbReference>
<evidence type="ECO:0000256" key="5">
    <source>
        <dbReference type="ARBA" id="ARBA00023002"/>
    </source>
</evidence>
<comment type="cofactor">
    <cofactor evidence="9">
        <name>Zn(2+)</name>
        <dbReference type="ChEBI" id="CHEBI:29105"/>
    </cofactor>
    <text evidence="9">Binds 1 zinc ion per subunit.</text>
</comment>
<proteinExistence type="inferred from homology"/>
<dbReference type="PROSITE" id="PS00332">
    <property type="entry name" value="SOD_CU_ZN_2"/>
    <property type="match status" value="1"/>
</dbReference>
<comment type="similarity">
    <text evidence="1 9">Belongs to the Cu-Zn superoxide dismutase family.</text>
</comment>
<dbReference type="PROSITE" id="PS00087">
    <property type="entry name" value="SOD_CU_ZN_1"/>
    <property type="match status" value="1"/>
</dbReference>
<dbReference type="GO" id="GO:0005507">
    <property type="term" value="F:copper ion binding"/>
    <property type="evidence" value="ECO:0007669"/>
    <property type="project" value="InterPro"/>
</dbReference>
<keyword evidence="4" id="KW-0049">Antioxidant</keyword>
<evidence type="ECO:0000256" key="6">
    <source>
        <dbReference type="ARBA" id="ARBA00023008"/>
    </source>
</evidence>